<dbReference type="STRING" id="1285242.A6A04_12410"/>
<evidence type="ECO:0000256" key="1">
    <source>
        <dbReference type="ARBA" id="ARBA00001933"/>
    </source>
</evidence>
<keyword evidence="7" id="KW-0663">Pyridoxal phosphate</keyword>
<evidence type="ECO:0000256" key="7">
    <source>
        <dbReference type="ARBA" id="ARBA00022898"/>
    </source>
</evidence>
<keyword evidence="8" id="KW-0408">Iron</keyword>
<dbReference type="GO" id="GO:0051536">
    <property type="term" value="F:iron-sulfur cluster binding"/>
    <property type="evidence" value="ECO:0007669"/>
    <property type="project" value="UniProtKB-KW"/>
</dbReference>
<dbReference type="PANTHER" id="PTHR11601">
    <property type="entry name" value="CYSTEINE DESULFURYLASE FAMILY MEMBER"/>
    <property type="match status" value="1"/>
</dbReference>
<dbReference type="Pfam" id="PF00266">
    <property type="entry name" value="Aminotran_5"/>
    <property type="match status" value="1"/>
</dbReference>
<evidence type="ECO:0000256" key="10">
    <source>
        <dbReference type="ARBA" id="ARBA00050776"/>
    </source>
</evidence>
<evidence type="ECO:0000256" key="8">
    <source>
        <dbReference type="ARBA" id="ARBA00023004"/>
    </source>
</evidence>
<keyword evidence="6" id="KW-0479">Metal-binding</keyword>
<protein>
    <recommendedName>
        <fullName evidence="4">Cysteine desulfurase</fullName>
    </recommendedName>
</protein>
<dbReference type="GO" id="GO:0046872">
    <property type="term" value="F:metal ion binding"/>
    <property type="evidence" value="ECO:0007669"/>
    <property type="project" value="UniProtKB-KW"/>
</dbReference>
<dbReference type="Gene3D" id="1.10.260.50">
    <property type="match status" value="1"/>
</dbReference>
<evidence type="ECO:0000256" key="9">
    <source>
        <dbReference type="ARBA" id="ARBA00023014"/>
    </source>
</evidence>
<evidence type="ECO:0000313" key="13">
    <source>
        <dbReference type="Proteomes" id="UP000078428"/>
    </source>
</evidence>
<comment type="function">
    <text evidence="2">Catalyzes the removal of elemental sulfur atoms from cysteine to produce alanine. Seems to participate in the biosynthesis of the nitrogenase metalloclusters by providing the inorganic sulfur required for the Fe-S core formation.</text>
</comment>
<evidence type="ECO:0000256" key="2">
    <source>
        <dbReference type="ARBA" id="ARBA00003120"/>
    </source>
</evidence>
<dbReference type="PANTHER" id="PTHR11601:SF34">
    <property type="entry name" value="CYSTEINE DESULFURASE"/>
    <property type="match status" value="1"/>
</dbReference>
<dbReference type="InterPro" id="IPR015422">
    <property type="entry name" value="PyrdxlP-dep_Trfase_small"/>
</dbReference>
<dbReference type="Gene3D" id="3.90.1150.10">
    <property type="entry name" value="Aspartate Aminotransferase, domain 1"/>
    <property type="match status" value="1"/>
</dbReference>
<dbReference type="OrthoDB" id="9808002at2"/>
<keyword evidence="13" id="KW-1185">Reference proteome</keyword>
<dbReference type="SUPFAM" id="SSF53383">
    <property type="entry name" value="PLP-dependent transferases"/>
    <property type="match status" value="1"/>
</dbReference>
<comment type="cofactor">
    <cofactor evidence="1">
        <name>pyridoxal 5'-phosphate</name>
        <dbReference type="ChEBI" id="CHEBI:597326"/>
    </cofactor>
</comment>
<evidence type="ECO:0000256" key="6">
    <source>
        <dbReference type="ARBA" id="ARBA00022723"/>
    </source>
</evidence>
<dbReference type="PIRSF" id="PIRSF005572">
    <property type="entry name" value="NifS"/>
    <property type="match status" value="1"/>
</dbReference>
<evidence type="ECO:0000256" key="4">
    <source>
        <dbReference type="ARBA" id="ARBA00013558"/>
    </source>
</evidence>
<sequence length="376" mass="38563">MSRAVYLDYNAGAPVRPEVAAAMAEVLRMAGNPSSVHAWGRAARQKLEQARAQVAALVDADPAGVVFTSGGTEANALALAGCGRVHRLVSAVEHPSILDAGAAATLPVDRLGRVDLVALDTMLAGQAGATLVSVMLANNETGVIQPISEVSRVCRAHGALLHCDAAQAGGRIPVSIRHLNADFLTLSAHKLGGPAGVGALVLADADFVLAPILLGGGQERRRRAGTENLIGIVGFGTVAQSAGGDLSDTNTISALRGLRDRLEGRALARVPRAVLIAAEAERLPNTVCLALPGVAAQTQVMALDLAGVMVSAGAACSSGKVAESRVLAAMGLEPDLRGSAIRVSLGWDTRPEDIESFLDAWVDLARRKGFGISEAA</sequence>
<name>A0A178MV62_9PROT</name>
<comment type="catalytic activity">
    <reaction evidence="10">
        <text>(sulfur carrier)-H + L-cysteine = (sulfur carrier)-SH + L-alanine</text>
        <dbReference type="Rhea" id="RHEA:43892"/>
        <dbReference type="Rhea" id="RHEA-COMP:14737"/>
        <dbReference type="Rhea" id="RHEA-COMP:14739"/>
        <dbReference type="ChEBI" id="CHEBI:29917"/>
        <dbReference type="ChEBI" id="CHEBI:35235"/>
        <dbReference type="ChEBI" id="CHEBI:57972"/>
        <dbReference type="ChEBI" id="CHEBI:64428"/>
        <dbReference type="EC" id="2.8.1.7"/>
    </reaction>
</comment>
<dbReference type="InterPro" id="IPR000192">
    <property type="entry name" value="Aminotrans_V_dom"/>
</dbReference>
<organism evidence="12 13">
    <name type="scientific">Paramagnetospirillum marisnigri</name>
    <dbReference type="NCBI Taxonomy" id="1285242"/>
    <lineage>
        <taxon>Bacteria</taxon>
        <taxon>Pseudomonadati</taxon>
        <taxon>Pseudomonadota</taxon>
        <taxon>Alphaproteobacteria</taxon>
        <taxon>Rhodospirillales</taxon>
        <taxon>Magnetospirillaceae</taxon>
        <taxon>Paramagnetospirillum</taxon>
    </lineage>
</organism>
<evidence type="ECO:0000313" key="12">
    <source>
        <dbReference type="EMBL" id="OAN54042.1"/>
    </source>
</evidence>
<dbReference type="InterPro" id="IPR016454">
    <property type="entry name" value="Cysteine_dSase"/>
</dbReference>
<dbReference type="InterPro" id="IPR015424">
    <property type="entry name" value="PyrdxlP-dep_Trfase"/>
</dbReference>
<dbReference type="Proteomes" id="UP000078428">
    <property type="component" value="Unassembled WGS sequence"/>
</dbReference>
<dbReference type="RefSeq" id="WP_068489660.1">
    <property type="nucleotide sequence ID" value="NZ_LWQT01000037.1"/>
</dbReference>
<proteinExistence type="inferred from homology"/>
<dbReference type="InterPro" id="IPR015421">
    <property type="entry name" value="PyrdxlP-dep_Trfase_major"/>
</dbReference>
<dbReference type="EMBL" id="LWQT01000037">
    <property type="protein sequence ID" value="OAN54042.1"/>
    <property type="molecule type" value="Genomic_DNA"/>
</dbReference>
<comment type="caution">
    <text evidence="12">The sequence shown here is derived from an EMBL/GenBank/DDBJ whole genome shotgun (WGS) entry which is preliminary data.</text>
</comment>
<dbReference type="Gene3D" id="3.40.640.10">
    <property type="entry name" value="Type I PLP-dependent aspartate aminotransferase-like (Major domain)"/>
    <property type="match status" value="1"/>
</dbReference>
<accession>A0A178MV62</accession>
<evidence type="ECO:0000256" key="5">
    <source>
        <dbReference type="ARBA" id="ARBA00022679"/>
    </source>
</evidence>
<dbReference type="AlphaFoldDB" id="A0A178MV62"/>
<keyword evidence="5" id="KW-0808">Transferase</keyword>
<feature type="domain" description="Aminotransferase class V" evidence="11">
    <location>
        <begin position="5"/>
        <end position="357"/>
    </location>
</feature>
<comment type="similarity">
    <text evidence="3">Belongs to the class-V pyridoxal-phosphate-dependent aminotransferase family. NifS/IscS subfamily.</text>
</comment>
<reference evidence="12 13" key="1">
    <citation type="submission" date="2016-04" db="EMBL/GenBank/DDBJ databases">
        <title>Draft genome sequence of freshwater magnetotactic bacteria Magnetospirillum marisnigri SP-1 and Magnetospirillum moscoviense BB-1.</title>
        <authorList>
            <person name="Koziaeva V."/>
            <person name="Dziuba M.V."/>
            <person name="Ivanov T.M."/>
            <person name="Kuznetsov B."/>
            <person name="Grouzdev D.S."/>
        </authorList>
    </citation>
    <scope>NUCLEOTIDE SEQUENCE [LARGE SCALE GENOMIC DNA]</scope>
    <source>
        <strain evidence="12 13">SP-1</strain>
    </source>
</reference>
<evidence type="ECO:0000256" key="3">
    <source>
        <dbReference type="ARBA" id="ARBA00006490"/>
    </source>
</evidence>
<dbReference type="GO" id="GO:0031071">
    <property type="term" value="F:cysteine desulfurase activity"/>
    <property type="evidence" value="ECO:0007669"/>
    <property type="project" value="UniProtKB-EC"/>
</dbReference>
<keyword evidence="9" id="KW-0411">Iron-sulfur</keyword>
<evidence type="ECO:0000259" key="11">
    <source>
        <dbReference type="Pfam" id="PF00266"/>
    </source>
</evidence>
<gene>
    <name evidence="12" type="ORF">A6A04_12410</name>
</gene>